<evidence type="ECO:0000256" key="3">
    <source>
        <dbReference type="ARBA" id="ARBA00023163"/>
    </source>
</evidence>
<name>A0ABR4JC35_9EURO</name>
<accession>A0ABR4JC35</accession>
<dbReference type="Proteomes" id="UP001610446">
    <property type="component" value="Unassembled WGS sequence"/>
</dbReference>
<keyword evidence="1" id="KW-0805">Transcription regulation</keyword>
<organism evidence="5 6">
    <name type="scientific">Aspergillus pseudoustus</name>
    <dbReference type="NCBI Taxonomy" id="1810923"/>
    <lineage>
        <taxon>Eukaryota</taxon>
        <taxon>Fungi</taxon>
        <taxon>Dikarya</taxon>
        <taxon>Ascomycota</taxon>
        <taxon>Pezizomycotina</taxon>
        <taxon>Eurotiomycetes</taxon>
        <taxon>Eurotiomycetidae</taxon>
        <taxon>Eurotiales</taxon>
        <taxon>Aspergillaceae</taxon>
        <taxon>Aspergillus</taxon>
        <taxon>Aspergillus subgen. Nidulantes</taxon>
    </lineage>
</organism>
<reference evidence="5 6" key="1">
    <citation type="submission" date="2024-07" db="EMBL/GenBank/DDBJ databases">
        <title>Section-level genome sequencing and comparative genomics of Aspergillus sections Usti and Cavernicolus.</title>
        <authorList>
            <consortium name="Lawrence Berkeley National Laboratory"/>
            <person name="Nybo J.L."/>
            <person name="Vesth T.C."/>
            <person name="Theobald S."/>
            <person name="Frisvad J.C."/>
            <person name="Larsen T.O."/>
            <person name="Kjaerboelling I."/>
            <person name="Rothschild-Mancinelli K."/>
            <person name="Lyhne E.K."/>
            <person name="Kogle M.E."/>
            <person name="Barry K."/>
            <person name="Clum A."/>
            <person name="Na H."/>
            <person name="Ledsgaard L."/>
            <person name="Lin J."/>
            <person name="Lipzen A."/>
            <person name="Kuo A."/>
            <person name="Riley R."/>
            <person name="Mondo S."/>
            <person name="Labutti K."/>
            <person name="Haridas S."/>
            <person name="Pangalinan J."/>
            <person name="Salamov A.A."/>
            <person name="Simmons B.A."/>
            <person name="Magnuson J.K."/>
            <person name="Chen J."/>
            <person name="Drula E."/>
            <person name="Henrissat B."/>
            <person name="Wiebenga A."/>
            <person name="Lubbers R.J."/>
            <person name="Gomes A.C."/>
            <person name="Makela M.R."/>
            <person name="Stajich J."/>
            <person name="Grigoriev I.V."/>
            <person name="Mortensen U.H."/>
            <person name="De Vries R.P."/>
            <person name="Baker S.E."/>
            <person name="Andersen M.R."/>
        </authorList>
    </citation>
    <scope>NUCLEOTIDE SEQUENCE [LARGE SCALE GENOMIC DNA]</scope>
    <source>
        <strain evidence="5 6">CBS 123904</strain>
    </source>
</reference>
<sequence>CHPSSADSDTCQRCHQAGRQCVPAGKRRRPRDRIADLEAQIEVLSRALQRQQLTTPVDEGTNALAFLDAHAPLETQQLALDTYTQHLAPILPLSTLL</sequence>
<keyword evidence="6" id="KW-1185">Reference proteome</keyword>
<feature type="non-terminal residue" evidence="5">
    <location>
        <position position="97"/>
    </location>
</feature>
<comment type="caution">
    <text evidence="5">The sequence shown here is derived from an EMBL/GenBank/DDBJ whole genome shotgun (WGS) entry which is preliminary data.</text>
</comment>
<keyword evidence="4" id="KW-0539">Nucleus</keyword>
<protein>
    <recommendedName>
        <fullName evidence="7">Zn(2)-C6 fungal-type domain-containing protein</fullName>
    </recommendedName>
</protein>
<evidence type="ECO:0000313" key="6">
    <source>
        <dbReference type="Proteomes" id="UP001610446"/>
    </source>
</evidence>
<evidence type="ECO:0000313" key="5">
    <source>
        <dbReference type="EMBL" id="KAL2837574.1"/>
    </source>
</evidence>
<dbReference type="Gene3D" id="4.10.240.10">
    <property type="entry name" value="Zn(2)-C6 fungal-type DNA-binding domain"/>
    <property type="match status" value="1"/>
</dbReference>
<dbReference type="EMBL" id="JBFXLU010000158">
    <property type="protein sequence ID" value="KAL2837574.1"/>
    <property type="molecule type" value="Genomic_DNA"/>
</dbReference>
<keyword evidence="3" id="KW-0804">Transcription</keyword>
<gene>
    <name evidence="5" type="ORF">BJY01DRAFT_220832</name>
</gene>
<evidence type="ECO:0000256" key="2">
    <source>
        <dbReference type="ARBA" id="ARBA00023125"/>
    </source>
</evidence>
<evidence type="ECO:0008006" key="7">
    <source>
        <dbReference type="Google" id="ProtNLM"/>
    </source>
</evidence>
<evidence type="ECO:0000256" key="4">
    <source>
        <dbReference type="ARBA" id="ARBA00023242"/>
    </source>
</evidence>
<proteinExistence type="predicted"/>
<keyword evidence="2" id="KW-0238">DNA-binding</keyword>
<evidence type="ECO:0000256" key="1">
    <source>
        <dbReference type="ARBA" id="ARBA00023015"/>
    </source>
</evidence>
<dbReference type="InterPro" id="IPR036864">
    <property type="entry name" value="Zn2-C6_fun-type_DNA-bd_sf"/>
</dbReference>
<feature type="non-terminal residue" evidence="5">
    <location>
        <position position="1"/>
    </location>
</feature>